<keyword evidence="3" id="KW-1185">Reference proteome</keyword>
<evidence type="ECO:0000313" key="2">
    <source>
        <dbReference type="EMBL" id="GBP09218.1"/>
    </source>
</evidence>
<dbReference type="AlphaFoldDB" id="A0A4C1T6W6"/>
<comment type="caution">
    <text evidence="2">The sequence shown here is derived from an EMBL/GenBank/DDBJ whole genome shotgun (WGS) entry which is preliminary data.</text>
</comment>
<dbReference type="EMBL" id="BGZK01000034">
    <property type="protein sequence ID" value="GBP09218.1"/>
    <property type="molecule type" value="Genomic_DNA"/>
</dbReference>
<reference evidence="2 3" key="1">
    <citation type="journal article" date="2019" name="Commun. Biol.">
        <title>The bagworm genome reveals a unique fibroin gene that provides high tensile strength.</title>
        <authorList>
            <person name="Kono N."/>
            <person name="Nakamura H."/>
            <person name="Ohtoshi R."/>
            <person name="Tomita M."/>
            <person name="Numata K."/>
            <person name="Arakawa K."/>
        </authorList>
    </citation>
    <scope>NUCLEOTIDE SEQUENCE [LARGE SCALE GENOMIC DNA]</scope>
</reference>
<accession>A0A4C1T6W6</accession>
<evidence type="ECO:0000256" key="1">
    <source>
        <dbReference type="SAM" id="MobiDB-lite"/>
    </source>
</evidence>
<sequence>MGRVNAGRPVHLGPAGACAARRTAPPSPVIAYVHSEASMHHTRLERRQFAASTARRLSVVQLAGVEAERSVGRAIAVGGGDRGAHGADNGDNHRDCQPLARGTALLC</sequence>
<organism evidence="2 3">
    <name type="scientific">Eumeta variegata</name>
    <name type="common">Bagworm moth</name>
    <name type="synonym">Eumeta japonica</name>
    <dbReference type="NCBI Taxonomy" id="151549"/>
    <lineage>
        <taxon>Eukaryota</taxon>
        <taxon>Metazoa</taxon>
        <taxon>Ecdysozoa</taxon>
        <taxon>Arthropoda</taxon>
        <taxon>Hexapoda</taxon>
        <taxon>Insecta</taxon>
        <taxon>Pterygota</taxon>
        <taxon>Neoptera</taxon>
        <taxon>Endopterygota</taxon>
        <taxon>Lepidoptera</taxon>
        <taxon>Glossata</taxon>
        <taxon>Ditrysia</taxon>
        <taxon>Tineoidea</taxon>
        <taxon>Psychidae</taxon>
        <taxon>Oiketicinae</taxon>
        <taxon>Eumeta</taxon>
    </lineage>
</organism>
<dbReference type="Proteomes" id="UP000299102">
    <property type="component" value="Unassembled WGS sequence"/>
</dbReference>
<evidence type="ECO:0000313" key="3">
    <source>
        <dbReference type="Proteomes" id="UP000299102"/>
    </source>
</evidence>
<gene>
    <name evidence="2" type="ORF">EVAR_4076_1</name>
</gene>
<proteinExistence type="predicted"/>
<name>A0A4C1T6W6_EUMVA</name>
<protein>
    <submittedName>
        <fullName evidence="2">Uncharacterized protein</fullName>
    </submittedName>
</protein>
<feature type="region of interest" description="Disordered" evidence="1">
    <location>
        <begin position="1"/>
        <end position="20"/>
    </location>
</feature>